<evidence type="ECO:0000256" key="1">
    <source>
        <dbReference type="SAM" id="MobiDB-lite"/>
    </source>
</evidence>
<dbReference type="EMBL" id="AUZY01012605">
    <property type="protein sequence ID" value="EQD29015.1"/>
    <property type="molecule type" value="Genomic_DNA"/>
</dbReference>
<sequence length="172" mass="18604">MATSPSGGSSTPYSRSSSARCWWRAPVASRPGTPSGPSTTTTPPEPTRQRGARCRKSSCSRSTIAAGSPTATRRPRRRPGTARSAATCCCAITPGWSATPRQPVALEEHLEARWDGIPIHGYIDRIDRTPDGGLEIVDYKTSRELSREDARGSDQLSIYQVLVETNYTEPVA</sequence>
<proteinExistence type="predicted"/>
<reference evidence="3" key="2">
    <citation type="journal article" date="2014" name="ISME J.">
        <title>Microbial stratification in low pH oxic and suboxic macroscopic growths along an acid mine drainage.</title>
        <authorList>
            <person name="Mendez-Garcia C."/>
            <person name="Mesa V."/>
            <person name="Sprenger R.R."/>
            <person name="Richter M."/>
            <person name="Diez M.S."/>
            <person name="Solano J."/>
            <person name="Bargiela R."/>
            <person name="Golyshina O.V."/>
            <person name="Manteca A."/>
            <person name="Ramos J.L."/>
            <person name="Gallego J.R."/>
            <person name="Llorente I."/>
            <person name="Martins Dos Santos V.A."/>
            <person name="Jensen O.N."/>
            <person name="Pelaez A.I."/>
            <person name="Sanchez J."/>
            <person name="Ferrer M."/>
        </authorList>
    </citation>
    <scope>NUCLEOTIDE SEQUENCE</scope>
</reference>
<dbReference type="InterPro" id="IPR011604">
    <property type="entry name" value="PDDEXK-like_dom_sf"/>
</dbReference>
<gene>
    <name evidence="3" type="ORF">B1B_18798</name>
</gene>
<evidence type="ECO:0000313" key="3">
    <source>
        <dbReference type="EMBL" id="EQD29015.1"/>
    </source>
</evidence>
<dbReference type="Gene3D" id="3.90.320.10">
    <property type="match status" value="1"/>
</dbReference>
<organism evidence="3">
    <name type="scientific">mine drainage metagenome</name>
    <dbReference type="NCBI Taxonomy" id="410659"/>
    <lineage>
        <taxon>unclassified sequences</taxon>
        <taxon>metagenomes</taxon>
        <taxon>ecological metagenomes</taxon>
    </lineage>
</organism>
<protein>
    <recommendedName>
        <fullName evidence="2">PD-(D/E)XK endonuclease-like domain-containing protein</fullName>
    </recommendedName>
</protein>
<dbReference type="Pfam" id="PF12705">
    <property type="entry name" value="PDDEXK_1"/>
    <property type="match status" value="1"/>
</dbReference>
<comment type="caution">
    <text evidence="3">The sequence shown here is derived from an EMBL/GenBank/DDBJ whole genome shotgun (WGS) entry which is preliminary data.</text>
</comment>
<feature type="non-terminal residue" evidence="3">
    <location>
        <position position="172"/>
    </location>
</feature>
<feature type="domain" description="PD-(D/E)XK endonuclease-like" evidence="2">
    <location>
        <begin position="99"/>
        <end position="167"/>
    </location>
</feature>
<dbReference type="AlphaFoldDB" id="T0ZGX6"/>
<feature type="compositionally biased region" description="Low complexity" evidence="1">
    <location>
        <begin position="24"/>
        <end position="42"/>
    </location>
</feature>
<evidence type="ECO:0000259" key="2">
    <source>
        <dbReference type="Pfam" id="PF12705"/>
    </source>
</evidence>
<reference evidence="3" key="1">
    <citation type="submission" date="2013-08" db="EMBL/GenBank/DDBJ databases">
        <authorList>
            <person name="Mendez C."/>
            <person name="Richter M."/>
            <person name="Ferrer M."/>
            <person name="Sanchez J."/>
        </authorList>
    </citation>
    <scope>NUCLEOTIDE SEQUENCE</scope>
</reference>
<feature type="region of interest" description="Disordered" evidence="1">
    <location>
        <begin position="24"/>
        <end position="84"/>
    </location>
</feature>
<dbReference type="InterPro" id="IPR038726">
    <property type="entry name" value="PDDEXK_AddAB-type"/>
</dbReference>
<name>T0ZGX6_9ZZZZ</name>
<accession>T0ZGX6</accession>